<dbReference type="SMART" id="SM00421">
    <property type="entry name" value="HTH_LUXR"/>
    <property type="match status" value="1"/>
</dbReference>
<dbReference type="AlphaFoldDB" id="A0A316C2X7"/>
<dbReference type="Proteomes" id="UP000245396">
    <property type="component" value="Unassembled WGS sequence"/>
</dbReference>
<dbReference type="EMBL" id="QGGG01000006">
    <property type="protein sequence ID" value="PWJ84089.1"/>
    <property type="molecule type" value="Genomic_DNA"/>
</dbReference>
<keyword evidence="2" id="KW-0238">DNA-binding</keyword>
<dbReference type="InterPro" id="IPR016032">
    <property type="entry name" value="Sig_transdc_resp-reg_C-effctor"/>
</dbReference>
<dbReference type="OrthoDB" id="4457864at2"/>
<gene>
    <name evidence="2" type="ORF">C7441_1061</name>
</gene>
<dbReference type="Gene3D" id="1.10.10.10">
    <property type="entry name" value="Winged helix-like DNA-binding domain superfamily/Winged helix DNA-binding domain"/>
    <property type="match status" value="1"/>
</dbReference>
<name>A0A316C2X7_PSESE</name>
<keyword evidence="3" id="KW-1185">Reference proteome</keyword>
<evidence type="ECO:0000259" key="1">
    <source>
        <dbReference type="SMART" id="SM00421"/>
    </source>
</evidence>
<dbReference type="RefSeq" id="WP_109612721.1">
    <property type="nucleotide sequence ID" value="NZ_QGGG01000006.1"/>
</dbReference>
<dbReference type="STRING" id="1192868.GCA_000304395_03139"/>
<protein>
    <submittedName>
        <fullName evidence="2">DNA-binding CsgD family transcriptional regulator</fullName>
    </submittedName>
</protein>
<accession>A0A316C2X7</accession>
<evidence type="ECO:0000313" key="2">
    <source>
        <dbReference type="EMBL" id="PWJ84089.1"/>
    </source>
</evidence>
<dbReference type="GO" id="GO:0003677">
    <property type="term" value="F:DNA binding"/>
    <property type="evidence" value="ECO:0007669"/>
    <property type="project" value="UniProtKB-KW"/>
</dbReference>
<reference evidence="2 3" key="1">
    <citation type="submission" date="2018-05" db="EMBL/GenBank/DDBJ databases">
        <title>Genomic Encyclopedia of Type Strains, Phase IV (KMG-IV): sequencing the most valuable type-strain genomes for metagenomic binning, comparative biology and taxonomic classification.</title>
        <authorList>
            <person name="Goeker M."/>
        </authorList>
    </citation>
    <scope>NUCLEOTIDE SEQUENCE [LARGE SCALE GENOMIC DNA]</scope>
    <source>
        <strain evidence="2 3">DSM 6986</strain>
    </source>
</reference>
<feature type="domain" description="HTH luxR-type" evidence="1">
    <location>
        <begin position="302"/>
        <end position="359"/>
    </location>
</feature>
<comment type="caution">
    <text evidence="2">The sequence shown here is derived from an EMBL/GenBank/DDBJ whole genome shotgun (WGS) entry which is preliminary data.</text>
</comment>
<proteinExistence type="predicted"/>
<sequence length="370" mass="40183">MGLTGNSQDELVDLIYAALLGEATWQQFLDRLSLMLPGGASTLFFHDAISNTGSWSLASGLKENITDAYADHFAARNPWMKKAAIRPVGVGVVAEQMLTRESLLQTEFYNDFLHPLGLESAVGITIHREKGCSFLLSTLTNRADPERNREAADCLTKLAPHLQRAFRHYRASPYLKPVAELGGSLFDAIDVGLLIIGEDMTIKVASTTGQRLLSEGGVVRTSPLGKLTLALPAATALLQSMLERGFKGVRVQSLFLDSFKLTFVRVRKDRISAYFEGPTVIVLMEPPHAGSRAVDFEHLAHAFNLTAAEMRAMTGIVLGRSIDEIAAAAGVSRETIRTQLKNVYGKTGATGQADLVRLVTRGADISSLQQ</sequence>
<dbReference type="SUPFAM" id="SSF46894">
    <property type="entry name" value="C-terminal effector domain of the bipartite response regulators"/>
    <property type="match status" value="1"/>
</dbReference>
<dbReference type="InterPro" id="IPR000792">
    <property type="entry name" value="Tscrpt_reg_LuxR_C"/>
</dbReference>
<dbReference type="InterPro" id="IPR036388">
    <property type="entry name" value="WH-like_DNA-bd_sf"/>
</dbReference>
<dbReference type="GO" id="GO:0006355">
    <property type="term" value="P:regulation of DNA-templated transcription"/>
    <property type="evidence" value="ECO:0007669"/>
    <property type="project" value="InterPro"/>
</dbReference>
<dbReference type="Pfam" id="PF00196">
    <property type="entry name" value="GerE"/>
    <property type="match status" value="1"/>
</dbReference>
<organism evidence="2 3">
    <name type="scientific">Pseudaminobacter salicylatoxidans</name>
    <dbReference type="NCBI Taxonomy" id="93369"/>
    <lineage>
        <taxon>Bacteria</taxon>
        <taxon>Pseudomonadati</taxon>
        <taxon>Pseudomonadota</taxon>
        <taxon>Alphaproteobacteria</taxon>
        <taxon>Hyphomicrobiales</taxon>
        <taxon>Phyllobacteriaceae</taxon>
        <taxon>Pseudaminobacter</taxon>
    </lineage>
</organism>
<evidence type="ECO:0000313" key="3">
    <source>
        <dbReference type="Proteomes" id="UP000245396"/>
    </source>
</evidence>